<comment type="catalytic activity">
    <reaction evidence="7">
        <text>L-threonyl-[protein] + ATP = O-phospho-L-threonyl-[protein] + ADP + H(+)</text>
        <dbReference type="Rhea" id="RHEA:46608"/>
        <dbReference type="Rhea" id="RHEA-COMP:11060"/>
        <dbReference type="Rhea" id="RHEA-COMP:11605"/>
        <dbReference type="ChEBI" id="CHEBI:15378"/>
        <dbReference type="ChEBI" id="CHEBI:30013"/>
        <dbReference type="ChEBI" id="CHEBI:30616"/>
        <dbReference type="ChEBI" id="CHEBI:61977"/>
        <dbReference type="ChEBI" id="CHEBI:456216"/>
        <dbReference type="EC" id="2.7.11.1"/>
    </reaction>
</comment>
<keyword evidence="11" id="KW-1185">Reference proteome</keyword>
<dbReference type="Gene3D" id="1.10.510.10">
    <property type="entry name" value="Transferase(Phosphotransferase) domain 1"/>
    <property type="match status" value="1"/>
</dbReference>
<comment type="caution">
    <text evidence="10">The sequence shown here is derived from an EMBL/GenBank/DDBJ whole genome shotgun (WGS) entry which is preliminary data.</text>
</comment>
<dbReference type="PANTHER" id="PTHR48012">
    <property type="entry name" value="STERILE20-LIKE KINASE, ISOFORM B-RELATED"/>
    <property type="match status" value="1"/>
</dbReference>
<evidence type="ECO:0000256" key="8">
    <source>
        <dbReference type="ARBA" id="ARBA00048679"/>
    </source>
</evidence>
<dbReference type="OrthoDB" id="8693905at2759"/>
<dbReference type="SUPFAM" id="SSF56112">
    <property type="entry name" value="Protein kinase-like (PK-like)"/>
    <property type="match status" value="1"/>
</dbReference>
<dbReference type="GO" id="GO:0005737">
    <property type="term" value="C:cytoplasm"/>
    <property type="evidence" value="ECO:0007669"/>
    <property type="project" value="TreeGrafter"/>
</dbReference>
<evidence type="ECO:0000256" key="3">
    <source>
        <dbReference type="ARBA" id="ARBA00022679"/>
    </source>
</evidence>
<dbReference type="Pfam" id="PF00069">
    <property type="entry name" value="Pkinase"/>
    <property type="match status" value="1"/>
</dbReference>
<evidence type="ECO:0000256" key="1">
    <source>
        <dbReference type="ARBA" id="ARBA00008874"/>
    </source>
</evidence>
<keyword evidence="4" id="KW-0547">Nucleotide-binding</keyword>
<dbReference type="AlphaFoldDB" id="A0A7K8XL75"/>
<feature type="domain" description="Protein kinase" evidence="9">
    <location>
        <begin position="1"/>
        <end position="95"/>
    </location>
</feature>
<evidence type="ECO:0000256" key="5">
    <source>
        <dbReference type="ARBA" id="ARBA00022777"/>
    </source>
</evidence>
<dbReference type="InterPro" id="IPR000719">
    <property type="entry name" value="Prot_kinase_dom"/>
</dbReference>
<dbReference type="PROSITE" id="PS50011">
    <property type="entry name" value="PROTEIN_KINASE_DOM"/>
    <property type="match status" value="1"/>
</dbReference>
<evidence type="ECO:0000256" key="4">
    <source>
        <dbReference type="ARBA" id="ARBA00022741"/>
    </source>
</evidence>
<evidence type="ECO:0000313" key="10">
    <source>
        <dbReference type="EMBL" id="NXF91464.1"/>
    </source>
</evidence>
<sequence length="95" mass="10763">LQGLHFLHSNHVIHRDLNSYNILLGTDGSVKQGRETDFGLSACVTPEHSKRMTYVGTLRWMAPEVVKQEPYSFKADIWSLGVTDIEMVEGDPPYM</sequence>
<evidence type="ECO:0000256" key="2">
    <source>
        <dbReference type="ARBA" id="ARBA00022527"/>
    </source>
</evidence>
<keyword evidence="3" id="KW-0808">Transferase</keyword>
<dbReference type="EMBL" id="VWZE01012914">
    <property type="protein sequence ID" value="NXF91464.1"/>
    <property type="molecule type" value="Genomic_DNA"/>
</dbReference>
<evidence type="ECO:0000256" key="6">
    <source>
        <dbReference type="ARBA" id="ARBA00022840"/>
    </source>
</evidence>
<feature type="non-terminal residue" evidence="10">
    <location>
        <position position="95"/>
    </location>
</feature>
<dbReference type="PANTHER" id="PTHR48012:SF10">
    <property type="entry name" value="FI20177P1"/>
    <property type="match status" value="1"/>
</dbReference>
<keyword evidence="2" id="KW-0723">Serine/threonine-protein kinase</keyword>
<feature type="non-terminal residue" evidence="10">
    <location>
        <position position="1"/>
    </location>
</feature>
<accession>A0A7K8XL75</accession>
<gene>
    <name evidence="10" type="primary">Pak1_1</name>
    <name evidence="10" type="ORF">EUBBOU_R07555</name>
</gene>
<reference evidence="10 11" key="1">
    <citation type="submission" date="2019-09" db="EMBL/GenBank/DDBJ databases">
        <title>Bird 10,000 Genomes (B10K) Project - Family phase.</title>
        <authorList>
            <person name="Zhang G."/>
        </authorList>
    </citation>
    <scope>NUCLEOTIDE SEQUENCE [LARGE SCALE GENOMIC DNA]</scope>
    <source>
        <strain evidence="10">B10K-DU-001-04</strain>
        <tissue evidence="10">Muscle</tissue>
    </source>
</reference>
<dbReference type="InterPro" id="IPR050629">
    <property type="entry name" value="STE20/SPS1-PAK"/>
</dbReference>
<evidence type="ECO:0000256" key="7">
    <source>
        <dbReference type="ARBA" id="ARBA00047899"/>
    </source>
</evidence>
<comment type="similarity">
    <text evidence="1">Belongs to the protein kinase superfamily. STE Ser/Thr protein kinase family. STE20 subfamily.</text>
</comment>
<dbReference type="InterPro" id="IPR011009">
    <property type="entry name" value="Kinase-like_dom_sf"/>
</dbReference>
<dbReference type="Proteomes" id="UP000583613">
    <property type="component" value="Unassembled WGS sequence"/>
</dbReference>
<evidence type="ECO:0000313" key="11">
    <source>
        <dbReference type="Proteomes" id="UP000583613"/>
    </source>
</evidence>
<evidence type="ECO:0000259" key="9">
    <source>
        <dbReference type="PROSITE" id="PS50011"/>
    </source>
</evidence>
<proteinExistence type="inferred from homology"/>
<name>A0A7K8XL75_9PICI</name>
<comment type="catalytic activity">
    <reaction evidence="8">
        <text>L-seryl-[protein] + ATP = O-phospho-L-seryl-[protein] + ADP + H(+)</text>
        <dbReference type="Rhea" id="RHEA:17989"/>
        <dbReference type="Rhea" id="RHEA-COMP:9863"/>
        <dbReference type="Rhea" id="RHEA-COMP:11604"/>
        <dbReference type="ChEBI" id="CHEBI:15378"/>
        <dbReference type="ChEBI" id="CHEBI:29999"/>
        <dbReference type="ChEBI" id="CHEBI:30616"/>
        <dbReference type="ChEBI" id="CHEBI:83421"/>
        <dbReference type="ChEBI" id="CHEBI:456216"/>
        <dbReference type="EC" id="2.7.11.1"/>
    </reaction>
</comment>
<protein>
    <submittedName>
        <fullName evidence="10">PAK1 kinase</fullName>
    </submittedName>
</protein>
<keyword evidence="6" id="KW-0067">ATP-binding</keyword>
<organism evidence="10 11">
    <name type="scientific">Eubucco bourcierii</name>
    <name type="common">red-headed barbet</name>
    <dbReference type="NCBI Taxonomy" id="91767"/>
    <lineage>
        <taxon>Eukaryota</taxon>
        <taxon>Metazoa</taxon>
        <taxon>Chordata</taxon>
        <taxon>Craniata</taxon>
        <taxon>Vertebrata</taxon>
        <taxon>Euteleostomi</taxon>
        <taxon>Archelosauria</taxon>
        <taxon>Archosauria</taxon>
        <taxon>Dinosauria</taxon>
        <taxon>Saurischia</taxon>
        <taxon>Theropoda</taxon>
        <taxon>Coelurosauria</taxon>
        <taxon>Aves</taxon>
        <taxon>Neognathae</taxon>
        <taxon>Neoaves</taxon>
        <taxon>Telluraves</taxon>
        <taxon>Coraciimorphae</taxon>
        <taxon>Piciformes</taxon>
        <taxon>Ramphastidae</taxon>
        <taxon>Eubucco</taxon>
    </lineage>
</organism>
<keyword evidence="5 10" id="KW-0418">Kinase</keyword>
<dbReference type="GO" id="GO:0005524">
    <property type="term" value="F:ATP binding"/>
    <property type="evidence" value="ECO:0007669"/>
    <property type="project" value="UniProtKB-KW"/>
</dbReference>
<dbReference type="GO" id="GO:0004674">
    <property type="term" value="F:protein serine/threonine kinase activity"/>
    <property type="evidence" value="ECO:0007669"/>
    <property type="project" value="UniProtKB-KW"/>
</dbReference>